<evidence type="ECO:0000313" key="3">
    <source>
        <dbReference type="Proteomes" id="UP000645828"/>
    </source>
</evidence>
<accession>A0A811XW63</accession>
<dbReference type="AlphaFoldDB" id="A0A811XW63"/>
<dbReference type="Proteomes" id="UP000645828">
    <property type="component" value="Unassembled WGS sequence"/>
</dbReference>
<evidence type="ECO:0000313" key="2">
    <source>
        <dbReference type="EMBL" id="CAD7669065.1"/>
    </source>
</evidence>
<dbReference type="SUPFAM" id="SSF49329">
    <property type="entry name" value="Cu,Zn superoxide dismutase-like"/>
    <property type="match status" value="1"/>
</dbReference>
<keyword evidence="3" id="KW-1185">Reference proteome</keyword>
<organism evidence="2 3">
    <name type="scientific">Nyctereutes procyonoides</name>
    <name type="common">Raccoon dog</name>
    <name type="synonym">Canis procyonoides</name>
    <dbReference type="NCBI Taxonomy" id="34880"/>
    <lineage>
        <taxon>Eukaryota</taxon>
        <taxon>Metazoa</taxon>
        <taxon>Chordata</taxon>
        <taxon>Craniata</taxon>
        <taxon>Vertebrata</taxon>
        <taxon>Euteleostomi</taxon>
        <taxon>Mammalia</taxon>
        <taxon>Eutheria</taxon>
        <taxon>Laurasiatheria</taxon>
        <taxon>Carnivora</taxon>
        <taxon>Caniformia</taxon>
        <taxon>Canidae</taxon>
        <taxon>Nyctereutes</taxon>
    </lineage>
</organism>
<dbReference type="GO" id="GO:0006801">
    <property type="term" value="P:superoxide metabolic process"/>
    <property type="evidence" value="ECO:0007669"/>
    <property type="project" value="InterPro"/>
</dbReference>
<comment type="caution">
    <text evidence="2">The sequence shown here is derived from an EMBL/GenBank/DDBJ whole genome shotgun (WGS) entry which is preliminary data.</text>
</comment>
<dbReference type="InterPro" id="IPR036423">
    <property type="entry name" value="SOD-like_Cu/Zn_dom_sf"/>
</dbReference>
<evidence type="ECO:0000256" key="1">
    <source>
        <dbReference type="SAM" id="MobiDB-lite"/>
    </source>
</evidence>
<sequence length="101" mass="10390">MVSSAALPGHGHEEDCGRAEGPGEGTIQFVQKGRPTEGEHGLHLRRAGPRLNPLFKKHDLSSVPAGQGGVANDLSKGVSEESSHTGNAGHHLAFGAVGIPK</sequence>
<gene>
    <name evidence="2" type="ORF">NYPRO_LOCUS1858</name>
</gene>
<feature type="region of interest" description="Disordered" evidence="1">
    <location>
        <begin position="1"/>
        <end position="101"/>
    </location>
</feature>
<proteinExistence type="predicted"/>
<dbReference type="GO" id="GO:0046872">
    <property type="term" value="F:metal ion binding"/>
    <property type="evidence" value="ECO:0007669"/>
    <property type="project" value="InterPro"/>
</dbReference>
<protein>
    <submittedName>
        <fullName evidence="2">(raccoon dog) hypothetical protein</fullName>
    </submittedName>
</protein>
<dbReference type="EMBL" id="CAJHUB010000651">
    <property type="protein sequence ID" value="CAD7669065.1"/>
    <property type="molecule type" value="Genomic_DNA"/>
</dbReference>
<reference evidence="2" key="1">
    <citation type="submission" date="2020-12" db="EMBL/GenBank/DDBJ databases">
        <authorList>
            <consortium name="Molecular Ecology Group"/>
        </authorList>
    </citation>
    <scope>NUCLEOTIDE SEQUENCE</scope>
    <source>
        <strain evidence="2">TBG_1078</strain>
    </source>
</reference>
<name>A0A811XW63_NYCPR</name>